<dbReference type="SUPFAM" id="SSF53448">
    <property type="entry name" value="Nucleotide-diphospho-sugar transferases"/>
    <property type="match status" value="1"/>
</dbReference>
<gene>
    <name evidence="2" type="ORF">Mia14_0559</name>
</gene>
<organism evidence="2 3">
    <name type="scientific">Candidatus Mancarchaeum acidiphilum</name>
    <dbReference type="NCBI Taxonomy" id="1920749"/>
    <lineage>
        <taxon>Archaea</taxon>
        <taxon>Candidatus Micrarchaeota</taxon>
        <taxon>Candidatus Mancarchaeum</taxon>
    </lineage>
</organism>
<dbReference type="Gene3D" id="3.90.550.10">
    <property type="entry name" value="Spore Coat Polysaccharide Biosynthesis Protein SpsA, Chain A"/>
    <property type="match status" value="1"/>
</dbReference>
<reference evidence="2 3" key="1">
    <citation type="journal article" date="2017" name="Nat. Commun.">
        <title>'ARMAN' archaea depend on association with euryarchaeal host in culture and in situ.</title>
        <authorList>
            <person name="Golyshina O."/>
            <person name="Toshchakov S."/>
            <person name="Makarova K."/>
            <person name="Gavrilov S."/>
            <person name="Korzhenkov A."/>
            <person name="La Cono V."/>
            <person name="Arcadi E."/>
            <person name="Nechitaylo T."/>
            <person name="Ferrer M."/>
            <person name="Kublanov I."/>
            <person name="Wolf Y."/>
            <person name="Yakimov M."/>
            <person name="Golyshin P."/>
            <person name="Slesarev A."/>
            <person name="Kozyavkin S."/>
        </authorList>
    </citation>
    <scope>NUCLEOTIDE SEQUENCE [LARGE SCALE GENOMIC DNA]</scope>
    <source>
        <strain evidence="2 3">Mia14</strain>
    </source>
</reference>
<dbReference type="KEGG" id="marh:Mia14_0559"/>
<dbReference type="GO" id="GO:0016740">
    <property type="term" value="F:transferase activity"/>
    <property type="evidence" value="ECO:0007669"/>
    <property type="project" value="UniProtKB-KW"/>
</dbReference>
<keyword evidence="3" id="KW-1185">Reference proteome</keyword>
<evidence type="ECO:0000313" key="2">
    <source>
        <dbReference type="EMBL" id="ASI13870.1"/>
    </source>
</evidence>
<dbReference type="Pfam" id="PF00535">
    <property type="entry name" value="Glycos_transf_2"/>
    <property type="match status" value="1"/>
</dbReference>
<dbReference type="InterPro" id="IPR029044">
    <property type="entry name" value="Nucleotide-diphossugar_trans"/>
</dbReference>
<evidence type="ECO:0000259" key="1">
    <source>
        <dbReference type="Pfam" id="PF00535"/>
    </source>
</evidence>
<dbReference type="OrthoDB" id="57526at2157"/>
<dbReference type="EMBL" id="CP019964">
    <property type="protein sequence ID" value="ASI13870.1"/>
    <property type="molecule type" value="Genomic_DNA"/>
</dbReference>
<keyword evidence="2" id="KW-0808">Transferase</keyword>
<proteinExistence type="predicted"/>
<feature type="domain" description="Glycosyltransferase 2-like" evidence="1">
    <location>
        <begin position="10"/>
        <end position="115"/>
    </location>
</feature>
<dbReference type="RefSeq" id="WP_088820144.1">
    <property type="nucleotide sequence ID" value="NZ_CP019964.1"/>
</dbReference>
<name>A0A218NN20_9ARCH</name>
<protein>
    <submittedName>
        <fullName evidence="2">Glycosyltransferase</fullName>
    </submittedName>
</protein>
<dbReference type="AlphaFoldDB" id="A0A218NN20"/>
<dbReference type="GeneID" id="33314116"/>
<dbReference type="Proteomes" id="UP000197679">
    <property type="component" value="Chromosome"/>
</dbReference>
<evidence type="ECO:0000313" key="3">
    <source>
        <dbReference type="Proteomes" id="UP000197679"/>
    </source>
</evidence>
<accession>A0A218NN20</accession>
<dbReference type="InterPro" id="IPR001173">
    <property type="entry name" value="Glyco_trans_2-like"/>
</dbReference>
<sequence length="258" mass="31007">MKTLYVYGTVYNNRDIIEKSISSLYPLTKQFKLYFSIIDNFSSDGTYQWLISNSNKYKNMTFNIKQVKCNRGKGRSLALNQILKVANPNSFTFYIDFDTIYLPRYLDYIIDFVSHKYRNKIGIGHLSLVKYNYKVGWKSLNYGEDVERTAHFRLDGYKIDMIRHEDYSFAINQDRGNSAKEREAHYDKGLRYYIRIFFNAVDMERGWAFPNFHEFYNVSKIKSKSRYIIFMLAYLVANIEGIYRYSKKENNWDFFRRQ</sequence>
<dbReference type="CDD" id="cd00761">
    <property type="entry name" value="Glyco_tranf_GTA_type"/>
    <property type="match status" value="1"/>
</dbReference>